<evidence type="ECO:0000313" key="2">
    <source>
        <dbReference type="EMBL" id="VDI56511.1"/>
    </source>
</evidence>
<dbReference type="InterPro" id="IPR047273">
    <property type="entry name" value="VRTN_OTU_dom"/>
</dbReference>
<dbReference type="SUPFAM" id="SSF53098">
    <property type="entry name" value="Ribonuclease H-like"/>
    <property type="match status" value="1"/>
</dbReference>
<dbReference type="CDD" id="cd22791">
    <property type="entry name" value="OTU_VRTN"/>
    <property type="match status" value="1"/>
</dbReference>
<evidence type="ECO:0000313" key="3">
    <source>
        <dbReference type="Proteomes" id="UP000596742"/>
    </source>
</evidence>
<dbReference type="InterPro" id="IPR012337">
    <property type="entry name" value="RNaseH-like_sf"/>
</dbReference>
<dbReference type="InterPro" id="IPR006580">
    <property type="entry name" value="Znf_TTF"/>
</dbReference>
<comment type="caution">
    <text evidence="2">The sequence shown here is derived from an EMBL/GenBank/DDBJ whole genome shotgun (WGS) entry which is preliminary data.</text>
</comment>
<gene>
    <name evidence="2" type="ORF">MGAL_10B050006</name>
</gene>
<dbReference type="SMART" id="SM00597">
    <property type="entry name" value="ZnF_TTF"/>
    <property type="match status" value="1"/>
</dbReference>
<proteinExistence type="predicted"/>
<accession>A0A8B6FY77</accession>
<keyword evidence="3" id="KW-1185">Reference proteome</keyword>
<organism evidence="2 3">
    <name type="scientific">Mytilus galloprovincialis</name>
    <name type="common">Mediterranean mussel</name>
    <dbReference type="NCBI Taxonomy" id="29158"/>
    <lineage>
        <taxon>Eukaryota</taxon>
        <taxon>Metazoa</taxon>
        <taxon>Spiralia</taxon>
        <taxon>Lophotrochozoa</taxon>
        <taxon>Mollusca</taxon>
        <taxon>Bivalvia</taxon>
        <taxon>Autobranchia</taxon>
        <taxon>Pteriomorphia</taxon>
        <taxon>Mytilida</taxon>
        <taxon>Mytiloidea</taxon>
        <taxon>Mytilidae</taxon>
        <taxon>Mytilinae</taxon>
        <taxon>Mytilus</taxon>
    </lineage>
</organism>
<dbReference type="PANTHER" id="PTHR46289">
    <property type="entry name" value="52 KDA REPRESSOR OF THE INHIBITOR OF THE PROTEIN KINASE-LIKE PROTEIN-RELATED"/>
    <property type="match status" value="1"/>
</dbReference>
<feature type="domain" description="OTU" evidence="1">
    <location>
        <begin position="66"/>
        <end position="253"/>
    </location>
</feature>
<reference evidence="2" key="1">
    <citation type="submission" date="2018-11" db="EMBL/GenBank/DDBJ databases">
        <authorList>
            <person name="Alioto T."/>
            <person name="Alioto T."/>
        </authorList>
    </citation>
    <scope>NUCLEOTIDE SEQUENCE</scope>
</reference>
<sequence length="862" mass="98701">MDTDELRSMKELINSNNEEDIRSSFIYYHQHLKHALNVSDDDPQNLRSSASIDTLSNVLKPEDCGLIAVKTLGNGNCLYNSVSEYFSSDDRHSTLLRYLVAAELYLNAEQYANHPVLREAQSDNRMFTDHIDTIFSLLLTDESCDEFDRVRCKNSTVKFEARLTCRNFRWSSLIHLLALVNIMDRPIFSVYPSVNEGFRSLFHRIIYPVRQYNYSESNNNQPTFGIMWTRDGDLDSRQGFRFEPNHFALMVRPEEVTNVGNDQCMGDTDSMDYESFATSRDSINVDPDTLFVSDDTNDDTNLNHSSNMDIDINSIPVNLENSPIPDVIPIVNETEADADTATCVSSTNPDFLSHDVGDIFGSISSITDEQKHVFLKDHFFPDENYTDFIKQHITKGKQKRQYTLSFQRSWLTQYPWLVYSPKQQGGLCKFCVLFQPKNERIKNAVLVNRPFTNLSKATGKDGVLQTHANCQYHKESVSLSSEFLNNYSKPQESIQYKLSSINEKNYNLNCHILHKIVQTIVLCGKQNIALRGHRDDSTTPSQATNKGILNLENAEALVDLPHGPWEWDRETRTKAQGLLHTMESSMFIVAFVTVKNCLEVIKPAAVKLQKREQDIYSAYQYIDNAKTTISQYRKDIDDLFRTWFKDAEALAALVGTEITKPRITGRQTNRANATSDSAEEYFRRNMAIPFSDHLDTEMKTRFQSQDRVGVELFGLLPSSSKSISDIEDFVKKLSFWKDDLVAPSSLRSELQLWNRFWEGKDPLPDSLLGCLNVADEDIFPNIRKLLIIGCTLPVTSCEAERSFSTLRRTKTYLRNSIDERLAGLTLMNVHGDVDINIEDICKLFIQSHRRRMFKNSLLTAND</sequence>
<dbReference type="AlphaFoldDB" id="A0A8B6FY77"/>
<dbReference type="InterPro" id="IPR003323">
    <property type="entry name" value="OTU_dom"/>
</dbReference>
<dbReference type="InterPro" id="IPR008906">
    <property type="entry name" value="HATC_C_dom"/>
</dbReference>
<name>A0A8B6FY77_MYTGA</name>
<dbReference type="Proteomes" id="UP000596742">
    <property type="component" value="Unassembled WGS sequence"/>
</dbReference>
<evidence type="ECO:0000259" key="1">
    <source>
        <dbReference type="PROSITE" id="PS50802"/>
    </source>
</evidence>
<dbReference type="InterPro" id="IPR052958">
    <property type="entry name" value="IFN-induced_PKR_regulator"/>
</dbReference>
<protein>
    <recommendedName>
        <fullName evidence="1">OTU domain-containing protein</fullName>
    </recommendedName>
</protein>
<dbReference type="GO" id="GO:0046983">
    <property type="term" value="F:protein dimerization activity"/>
    <property type="evidence" value="ECO:0007669"/>
    <property type="project" value="InterPro"/>
</dbReference>
<dbReference type="PANTHER" id="PTHR46289:SF14">
    <property type="entry name" value="DUF4371 DOMAIN-CONTAINING PROTEIN"/>
    <property type="match status" value="1"/>
</dbReference>
<dbReference type="PROSITE" id="PS50802">
    <property type="entry name" value="OTU"/>
    <property type="match status" value="1"/>
</dbReference>
<dbReference type="Pfam" id="PF05699">
    <property type="entry name" value="Dimer_Tnp_hAT"/>
    <property type="match status" value="1"/>
</dbReference>
<dbReference type="EMBL" id="UYJE01007622">
    <property type="protein sequence ID" value="VDI56511.1"/>
    <property type="molecule type" value="Genomic_DNA"/>
</dbReference>
<dbReference type="OrthoDB" id="6152523at2759"/>